<protein>
    <submittedName>
        <fullName evidence="2">Alpha-2,8-polysialyltransferase family protein</fullName>
    </submittedName>
</protein>
<dbReference type="EMBL" id="BAABEO010000016">
    <property type="protein sequence ID" value="GAA3685666.1"/>
    <property type="molecule type" value="Genomic_DNA"/>
</dbReference>
<sequence>MIQLVAASTMFQVVSLAAMVDAGVLPDADERVLVLANGAQQPELSPRIQDIAGFAALATRFDRVVDLAELMWPRRPAQFSPRRDELPLWERLLRSHWGLGTGPVQLVVESIQVNPAIALCRIFHDAPILVHSDGLMSYGPTRNKLSLPLRQRLDGIVYVDLVPGLEPLLLREHRPHRTAVGLDALAAAFGEVADAAPELPALAAEPAAGGPTALVLGQYLADLGILTVEEEAGLHRDMLRAALRRGARTVVFKPHPSSRPSVARRLSDDAGELGLGFVLLDSPVLAETAIAKMRPDVVVSCFSTALATARYVFGIECEAVGTELLLERLTPYENSNRIPVTLIDALLVRSVPAPAEDPAGTGGQLQRLVETVAYCMQSKQLPELRATAEEFLRTGLPQQARYFRRRRLAALDLPIPELAVPDLAWEAGEPDDAEASDGAPSGATPSGTTPAGTKPAGPSPSRAPRLYPRALLRIGRAGRRRLGRLAKLGTRLRPEHHHAPGAE</sequence>
<dbReference type="RefSeq" id="WP_345151025.1">
    <property type="nucleotide sequence ID" value="NZ_BAABEO010000016.1"/>
</dbReference>
<dbReference type="Pfam" id="PF07388">
    <property type="entry name" value="A-2_8-polyST"/>
    <property type="match status" value="1"/>
</dbReference>
<feature type="region of interest" description="Disordered" evidence="1">
    <location>
        <begin position="429"/>
        <end position="470"/>
    </location>
</feature>
<comment type="caution">
    <text evidence="2">The sequence shown here is derived from an EMBL/GenBank/DDBJ whole genome shotgun (WGS) entry which is preliminary data.</text>
</comment>
<evidence type="ECO:0000313" key="2">
    <source>
        <dbReference type="EMBL" id="GAA3685666.1"/>
    </source>
</evidence>
<gene>
    <name evidence="2" type="ORF">GCM10023081_23940</name>
</gene>
<name>A0ABP7CAT2_9MICC</name>
<dbReference type="Proteomes" id="UP001500752">
    <property type="component" value="Unassembled WGS sequence"/>
</dbReference>
<dbReference type="InterPro" id="IPR010866">
    <property type="entry name" value="A-2_8-polyST"/>
</dbReference>
<reference evidence="3" key="1">
    <citation type="journal article" date="2019" name="Int. J. Syst. Evol. Microbiol.">
        <title>The Global Catalogue of Microorganisms (GCM) 10K type strain sequencing project: providing services to taxonomists for standard genome sequencing and annotation.</title>
        <authorList>
            <consortium name="The Broad Institute Genomics Platform"/>
            <consortium name="The Broad Institute Genome Sequencing Center for Infectious Disease"/>
            <person name="Wu L."/>
            <person name="Ma J."/>
        </authorList>
    </citation>
    <scope>NUCLEOTIDE SEQUENCE [LARGE SCALE GENOMIC DNA]</scope>
    <source>
        <strain evidence="3">JCM 30742</strain>
    </source>
</reference>
<accession>A0ABP7CAT2</accession>
<evidence type="ECO:0000256" key="1">
    <source>
        <dbReference type="SAM" id="MobiDB-lite"/>
    </source>
</evidence>
<organism evidence="2 3">
    <name type="scientific">Arthrobacter ginkgonis</name>
    <dbReference type="NCBI Taxonomy" id="1630594"/>
    <lineage>
        <taxon>Bacteria</taxon>
        <taxon>Bacillati</taxon>
        <taxon>Actinomycetota</taxon>
        <taxon>Actinomycetes</taxon>
        <taxon>Micrococcales</taxon>
        <taxon>Micrococcaceae</taxon>
        <taxon>Arthrobacter</taxon>
    </lineage>
</organism>
<proteinExistence type="predicted"/>
<evidence type="ECO:0000313" key="3">
    <source>
        <dbReference type="Proteomes" id="UP001500752"/>
    </source>
</evidence>
<feature type="compositionally biased region" description="Low complexity" evidence="1">
    <location>
        <begin position="438"/>
        <end position="470"/>
    </location>
</feature>
<keyword evidence="3" id="KW-1185">Reference proteome</keyword>